<feature type="transmembrane region" description="Helical" evidence="2">
    <location>
        <begin position="24"/>
        <end position="44"/>
    </location>
</feature>
<name>A0ABW3MTB3_9PSEU</name>
<gene>
    <name evidence="3" type="ORF">ACFQ1S_47280</name>
</gene>
<keyword evidence="4" id="KW-1185">Reference proteome</keyword>
<evidence type="ECO:0000313" key="3">
    <source>
        <dbReference type="EMBL" id="MFD1052669.1"/>
    </source>
</evidence>
<feature type="compositionally biased region" description="Basic residues" evidence="1">
    <location>
        <begin position="121"/>
        <end position="132"/>
    </location>
</feature>
<evidence type="ECO:0008006" key="5">
    <source>
        <dbReference type="Google" id="ProtNLM"/>
    </source>
</evidence>
<evidence type="ECO:0000256" key="2">
    <source>
        <dbReference type="SAM" id="Phobius"/>
    </source>
</evidence>
<accession>A0ABW3MTB3</accession>
<evidence type="ECO:0000256" key="1">
    <source>
        <dbReference type="SAM" id="MobiDB-lite"/>
    </source>
</evidence>
<dbReference type="Proteomes" id="UP001597045">
    <property type="component" value="Unassembled WGS sequence"/>
</dbReference>
<dbReference type="EMBL" id="JBHTIS010004632">
    <property type="protein sequence ID" value="MFD1052669.1"/>
    <property type="molecule type" value="Genomic_DNA"/>
</dbReference>
<feature type="region of interest" description="Disordered" evidence="1">
    <location>
        <begin position="118"/>
        <end position="142"/>
    </location>
</feature>
<protein>
    <recommendedName>
        <fullName evidence="5">Amino acid permease</fullName>
    </recommendedName>
</protein>
<feature type="non-terminal residue" evidence="3">
    <location>
        <position position="1"/>
    </location>
</feature>
<evidence type="ECO:0000313" key="4">
    <source>
        <dbReference type="Proteomes" id="UP001597045"/>
    </source>
</evidence>
<keyword evidence="2" id="KW-1133">Transmembrane helix</keyword>
<comment type="caution">
    <text evidence="3">The sequence shown here is derived from an EMBL/GenBank/DDBJ whole genome shotgun (WGS) entry which is preliminary data.</text>
</comment>
<organism evidence="3 4">
    <name type="scientific">Kibdelosporangium lantanae</name>
    <dbReference type="NCBI Taxonomy" id="1497396"/>
    <lineage>
        <taxon>Bacteria</taxon>
        <taxon>Bacillati</taxon>
        <taxon>Actinomycetota</taxon>
        <taxon>Actinomycetes</taxon>
        <taxon>Pseudonocardiales</taxon>
        <taxon>Pseudonocardiaceae</taxon>
        <taxon>Kibdelosporangium</taxon>
    </lineage>
</organism>
<sequence>VVLTVGTINAYVSGAAAGDGPPRWLILAILTSGGVLIGLHGAGALPLDALMTVPSAMFLVVYLGCTAAAFRLLTGPTRIAAGVSFLVVALILAFTGALAVCAIVALMAQWIRLKGVNPTSGRKHATSGRKHATSACHRASPG</sequence>
<reference evidence="4" key="1">
    <citation type="journal article" date="2019" name="Int. J. Syst. Evol. Microbiol.">
        <title>The Global Catalogue of Microorganisms (GCM) 10K type strain sequencing project: providing services to taxonomists for standard genome sequencing and annotation.</title>
        <authorList>
            <consortium name="The Broad Institute Genomics Platform"/>
            <consortium name="The Broad Institute Genome Sequencing Center for Infectious Disease"/>
            <person name="Wu L."/>
            <person name="Ma J."/>
        </authorList>
    </citation>
    <scope>NUCLEOTIDE SEQUENCE [LARGE SCALE GENOMIC DNA]</scope>
    <source>
        <strain evidence="4">JCM 31486</strain>
    </source>
</reference>
<keyword evidence="2" id="KW-0472">Membrane</keyword>
<feature type="transmembrane region" description="Helical" evidence="2">
    <location>
        <begin position="79"/>
        <end position="106"/>
    </location>
</feature>
<proteinExistence type="predicted"/>
<keyword evidence="2" id="KW-0812">Transmembrane</keyword>
<feature type="transmembrane region" description="Helical" evidence="2">
    <location>
        <begin position="56"/>
        <end position="73"/>
    </location>
</feature>